<dbReference type="EMBL" id="BQNB010013004">
    <property type="protein sequence ID" value="GJT10651.1"/>
    <property type="molecule type" value="Genomic_DNA"/>
</dbReference>
<evidence type="ECO:0000313" key="2">
    <source>
        <dbReference type="Proteomes" id="UP001151760"/>
    </source>
</evidence>
<reference evidence="1" key="2">
    <citation type="submission" date="2022-01" db="EMBL/GenBank/DDBJ databases">
        <authorList>
            <person name="Yamashiro T."/>
            <person name="Shiraishi A."/>
            <person name="Satake H."/>
            <person name="Nakayama K."/>
        </authorList>
    </citation>
    <scope>NUCLEOTIDE SEQUENCE</scope>
</reference>
<organism evidence="1 2">
    <name type="scientific">Tanacetum coccineum</name>
    <dbReference type="NCBI Taxonomy" id="301880"/>
    <lineage>
        <taxon>Eukaryota</taxon>
        <taxon>Viridiplantae</taxon>
        <taxon>Streptophyta</taxon>
        <taxon>Embryophyta</taxon>
        <taxon>Tracheophyta</taxon>
        <taxon>Spermatophyta</taxon>
        <taxon>Magnoliopsida</taxon>
        <taxon>eudicotyledons</taxon>
        <taxon>Gunneridae</taxon>
        <taxon>Pentapetalae</taxon>
        <taxon>asterids</taxon>
        <taxon>campanulids</taxon>
        <taxon>Asterales</taxon>
        <taxon>Asteraceae</taxon>
        <taxon>Asteroideae</taxon>
        <taxon>Anthemideae</taxon>
        <taxon>Anthemidinae</taxon>
        <taxon>Tanacetum</taxon>
    </lineage>
</organism>
<keyword evidence="2" id="KW-1185">Reference proteome</keyword>
<gene>
    <name evidence="1" type="ORF">Tco_0857693</name>
</gene>
<protein>
    <submittedName>
        <fullName evidence="1">Uncharacterized protein</fullName>
    </submittedName>
</protein>
<evidence type="ECO:0000313" key="1">
    <source>
        <dbReference type="EMBL" id="GJT10651.1"/>
    </source>
</evidence>
<comment type="caution">
    <text evidence="1">The sequence shown here is derived from an EMBL/GenBank/DDBJ whole genome shotgun (WGS) entry which is preliminary data.</text>
</comment>
<name>A0ABQ5BAW7_9ASTR</name>
<proteinExistence type="predicted"/>
<accession>A0ABQ5BAW7</accession>
<dbReference type="Proteomes" id="UP001151760">
    <property type="component" value="Unassembled WGS sequence"/>
</dbReference>
<sequence length="188" mass="21073">MRNPFEDEKRVLKTMQKELLQFKSFQPSMCFGMIYPMVLRRIVKAEQGRASPYLKNKYVADDTQEIDLVNVKAAPSLPMETQGIFKYAANRAKHQRGLYGILGDSPLNLEAFSDKCTMVVPNLAGNIHNSGCQFLGPKDLFFMATLVSKKQTIVATSTTEAEYLDAANAIDLDVAGFKINCWTMVSNF</sequence>
<reference evidence="1" key="1">
    <citation type="journal article" date="2022" name="Int. J. Mol. Sci.">
        <title>Draft Genome of Tanacetum Coccineum: Genomic Comparison of Closely Related Tanacetum-Family Plants.</title>
        <authorList>
            <person name="Yamashiro T."/>
            <person name="Shiraishi A."/>
            <person name="Nakayama K."/>
            <person name="Satake H."/>
        </authorList>
    </citation>
    <scope>NUCLEOTIDE SEQUENCE</scope>
</reference>